<feature type="active site" description="Proton donor/acceptor" evidence="7">
    <location>
        <position position="357"/>
    </location>
</feature>
<protein>
    <recommendedName>
        <fullName evidence="9">Peptidase M14 domain-containing protein</fullName>
    </recommendedName>
</protein>
<dbReference type="EMBL" id="CAKMMF010000001">
    <property type="protein sequence ID" value="CAH1190163.1"/>
    <property type="molecule type" value="Genomic_DNA"/>
</dbReference>
<keyword evidence="6" id="KW-0482">Metalloprotease</keyword>
<evidence type="ECO:0000256" key="5">
    <source>
        <dbReference type="ARBA" id="ARBA00022833"/>
    </source>
</evidence>
<evidence type="ECO:0000256" key="2">
    <source>
        <dbReference type="ARBA" id="ARBA00005988"/>
    </source>
</evidence>
<dbReference type="Gene3D" id="3.40.630.10">
    <property type="entry name" value="Zn peptidases"/>
    <property type="match status" value="1"/>
</dbReference>
<comment type="similarity">
    <text evidence="2 7">Belongs to the peptidase M14 family.</text>
</comment>
<evidence type="ECO:0000256" key="4">
    <source>
        <dbReference type="ARBA" id="ARBA00022801"/>
    </source>
</evidence>
<evidence type="ECO:0000313" key="10">
    <source>
        <dbReference type="EMBL" id="CAH1190163.1"/>
    </source>
</evidence>
<comment type="cofactor">
    <cofactor evidence="1">
        <name>Zn(2+)</name>
        <dbReference type="ChEBI" id="CHEBI:29105"/>
    </cofactor>
</comment>
<organism evidence="10 11">
    <name type="scientific">Paenibacillus plantiphilus</name>
    <dbReference type="NCBI Taxonomy" id="2905650"/>
    <lineage>
        <taxon>Bacteria</taxon>
        <taxon>Bacillati</taxon>
        <taxon>Bacillota</taxon>
        <taxon>Bacilli</taxon>
        <taxon>Bacillales</taxon>
        <taxon>Paenibacillaceae</taxon>
        <taxon>Paenibacillus</taxon>
    </lineage>
</organism>
<dbReference type="SMART" id="SM00631">
    <property type="entry name" value="Zn_pept"/>
    <property type="match status" value="1"/>
</dbReference>
<evidence type="ECO:0000313" key="11">
    <source>
        <dbReference type="Proteomes" id="UP000838686"/>
    </source>
</evidence>
<keyword evidence="5" id="KW-0862">Zinc</keyword>
<evidence type="ECO:0000256" key="7">
    <source>
        <dbReference type="PROSITE-ProRule" id="PRU01379"/>
    </source>
</evidence>
<proteinExistence type="inferred from homology"/>
<dbReference type="PANTHER" id="PTHR11705">
    <property type="entry name" value="PROTEASE FAMILY M14 CARBOXYPEPTIDASE A,B"/>
    <property type="match status" value="1"/>
</dbReference>
<comment type="caution">
    <text evidence="10">The sequence shown here is derived from an EMBL/GenBank/DDBJ whole genome shotgun (WGS) entry which is preliminary data.</text>
</comment>
<dbReference type="SUPFAM" id="SSF53187">
    <property type="entry name" value="Zn-dependent exopeptidases"/>
    <property type="match status" value="1"/>
</dbReference>
<dbReference type="Pfam" id="PF00246">
    <property type="entry name" value="Peptidase_M14"/>
    <property type="match status" value="1"/>
</dbReference>
<feature type="transmembrane region" description="Helical" evidence="8">
    <location>
        <begin position="58"/>
        <end position="79"/>
    </location>
</feature>
<dbReference type="Proteomes" id="UP000838686">
    <property type="component" value="Unassembled WGS sequence"/>
</dbReference>
<sequence>MSADKQISYFMLVARSLRRIHSKNVEYMIPAYSTGEIAANMELQPSYRYSSTQLKKTMLLLLTTMALSLPLLFLAIAPLTADAAAAKPIVNPKQVYTYAQMSKDLQALAARYPDLIQLGSAGLSEYGRKIWTADVGHGPAIVMLNGSHHAREWITTITLMMQIEQLARDEEKSAIVRGYQAGDLLQRVTFRFVPMVNPDGVILQQSGLTAFPASAHASLIKMNGGKSNFKRWKANAKGIDLNRQYPAGWDSIRNPGSAPYYMNYKGTQPLQAKEAIAMYDLTRASQPELSLAYHSSGEILYWNYKTKAENVYRDKLIASAYGKLTGYRLIAPQANPSGGGFTDWFITEFGRPGLTPELGRTAGETHVPLSEWSYNWSKQKNTIWFLAEEGYKLWMARQQTTSYDTDFRLTSAERSYTWPDLKSKKLGIVYPGRYKAVRQKGDWIEVQTAHGVQWISTRAVLAGPFEPLTSTTADIAAGTAAYLSPLQSSKTANAAALAEQTVTLLDKWNEWLLITAKEGVFWIREADVAAANPPL</sequence>
<dbReference type="InterPro" id="IPR000834">
    <property type="entry name" value="Peptidase_M14"/>
</dbReference>
<evidence type="ECO:0000256" key="3">
    <source>
        <dbReference type="ARBA" id="ARBA00022670"/>
    </source>
</evidence>
<evidence type="ECO:0000256" key="1">
    <source>
        <dbReference type="ARBA" id="ARBA00001947"/>
    </source>
</evidence>
<keyword evidence="8" id="KW-1133">Transmembrane helix</keyword>
<keyword evidence="8" id="KW-0812">Transmembrane</keyword>
<evidence type="ECO:0000256" key="6">
    <source>
        <dbReference type="ARBA" id="ARBA00023049"/>
    </source>
</evidence>
<keyword evidence="8" id="KW-0472">Membrane</keyword>
<reference evidence="10" key="1">
    <citation type="submission" date="2022-01" db="EMBL/GenBank/DDBJ databases">
        <authorList>
            <person name="Criscuolo A."/>
        </authorList>
    </citation>
    <scope>NUCLEOTIDE SEQUENCE</scope>
    <source>
        <strain evidence="10">CIP111893</strain>
    </source>
</reference>
<name>A0ABN8FQ64_9BACL</name>
<gene>
    <name evidence="10" type="ORF">PAECIP111893_00206</name>
</gene>
<dbReference type="PANTHER" id="PTHR11705:SF143">
    <property type="entry name" value="SLL0236 PROTEIN"/>
    <property type="match status" value="1"/>
</dbReference>
<accession>A0ABN8FQ64</accession>
<keyword evidence="3" id="KW-0645">Protease</keyword>
<dbReference type="PROSITE" id="PS52035">
    <property type="entry name" value="PEPTIDASE_M14"/>
    <property type="match status" value="1"/>
</dbReference>
<keyword evidence="11" id="KW-1185">Reference proteome</keyword>
<evidence type="ECO:0000259" key="9">
    <source>
        <dbReference type="PROSITE" id="PS52035"/>
    </source>
</evidence>
<evidence type="ECO:0000256" key="8">
    <source>
        <dbReference type="SAM" id="Phobius"/>
    </source>
</evidence>
<feature type="domain" description="Peptidase M14" evidence="9">
    <location>
        <begin position="94"/>
        <end position="386"/>
    </location>
</feature>
<keyword evidence="4" id="KW-0378">Hydrolase</keyword>